<keyword evidence="3" id="KW-1185">Reference proteome</keyword>
<dbReference type="EMBL" id="BTGC01000003">
    <property type="protein sequence ID" value="GMM50437.1"/>
    <property type="molecule type" value="Genomic_DNA"/>
</dbReference>
<dbReference type="AlphaFoldDB" id="A0AAV5RHF1"/>
<name>A0AAV5RHF1_STABA</name>
<comment type="caution">
    <text evidence="2">The sequence shown here is derived from an EMBL/GenBank/DDBJ whole genome shotgun (WGS) entry which is preliminary data.</text>
</comment>
<proteinExistence type="predicted"/>
<protein>
    <submittedName>
        <fullName evidence="2">Uncharacterized protein</fullName>
    </submittedName>
</protein>
<reference evidence="2 3" key="1">
    <citation type="journal article" date="2023" name="Elife">
        <title>Identification of key yeast species and microbe-microbe interactions impacting larval growth of Drosophila in the wild.</title>
        <authorList>
            <person name="Mure A."/>
            <person name="Sugiura Y."/>
            <person name="Maeda R."/>
            <person name="Honda K."/>
            <person name="Sakurai N."/>
            <person name="Takahashi Y."/>
            <person name="Watada M."/>
            <person name="Katoh T."/>
            <person name="Gotoh A."/>
            <person name="Gotoh Y."/>
            <person name="Taniguchi I."/>
            <person name="Nakamura K."/>
            <person name="Hayashi T."/>
            <person name="Katayama T."/>
            <person name="Uemura T."/>
            <person name="Hattori Y."/>
        </authorList>
    </citation>
    <scope>NUCLEOTIDE SEQUENCE [LARGE SCALE GENOMIC DNA]</scope>
    <source>
        <strain evidence="2 3">SB-73</strain>
    </source>
</reference>
<feature type="compositionally biased region" description="Acidic residues" evidence="1">
    <location>
        <begin position="425"/>
        <end position="436"/>
    </location>
</feature>
<accession>A0AAV5RHF1</accession>
<feature type="region of interest" description="Disordered" evidence="1">
    <location>
        <begin position="302"/>
        <end position="475"/>
    </location>
</feature>
<gene>
    <name evidence="2" type="ORF">DASB73_013950</name>
</gene>
<evidence type="ECO:0000313" key="3">
    <source>
        <dbReference type="Proteomes" id="UP001362899"/>
    </source>
</evidence>
<evidence type="ECO:0000256" key="1">
    <source>
        <dbReference type="SAM" id="MobiDB-lite"/>
    </source>
</evidence>
<dbReference type="Proteomes" id="UP001362899">
    <property type="component" value="Unassembled WGS sequence"/>
</dbReference>
<evidence type="ECO:0000313" key="2">
    <source>
        <dbReference type="EMBL" id="GMM50437.1"/>
    </source>
</evidence>
<organism evidence="2 3">
    <name type="scientific">Starmerella bacillaris</name>
    <name type="common">Yeast</name>
    <name type="synonym">Candida zemplinina</name>
    <dbReference type="NCBI Taxonomy" id="1247836"/>
    <lineage>
        <taxon>Eukaryota</taxon>
        <taxon>Fungi</taxon>
        <taxon>Dikarya</taxon>
        <taxon>Ascomycota</taxon>
        <taxon>Saccharomycotina</taxon>
        <taxon>Dipodascomycetes</taxon>
        <taxon>Dipodascales</taxon>
        <taxon>Trichomonascaceae</taxon>
        <taxon>Starmerella</taxon>
    </lineage>
</organism>
<feature type="compositionally biased region" description="Acidic residues" evidence="1">
    <location>
        <begin position="350"/>
        <end position="359"/>
    </location>
</feature>
<feature type="compositionally biased region" description="Low complexity" evidence="1">
    <location>
        <begin position="390"/>
        <end position="399"/>
    </location>
</feature>
<sequence>MCGHSKELRPQDALVVKRLGKLAIRSMFLCRDVVDRVSFKINRELSSMVLYVYDLCEEADPEWREKYGDDMAIQSKFWDRQDCDISILTDSKVNRRKQQILVANDVQTLKDCAQISYCSGSHQSSIRQSIHSIISEDLSSENTPSIGQMVDGRKKIGITRGFHSQKGFSGYYPENCYLKSGCFKDHLDKQRISSEDIDSKNNESLDINYKTQNQEVVSEPVQPGLNFEPVVKKGDKNKRRSFLNWSSAKLKLGLKHEDSKEVDGSQLRDELKVSASLESSEANQNGGDGSIYESASNAFDTFEKSDDEDESPISYSQNQEIIEKGEINHQQTDSPELYETDTQMNAHNDDDNDNNDDDDGSKPSEDLNDTDNSQSYIETIKSSEPHRVPSSSLSVASLLEATQGDTSEELEIRNKVASAEYESNTLDEDSSAEEDAANSAEADGTNHLSSSEYQCSDTSGELNKEPRNELHQGRLGKPLYKLRGIFKHEQQTDI</sequence>
<feature type="compositionally biased region" description="Polar residues" evidence="1">
    <location>
        <begin position="370"/>
        <end position="380"/>
    </location>
</feature>
<feature type="compositionally biased region" description="Polar residues" evidence="1">
    <location>
        <begin position="446"/>
        <end position="461"/>
    </location>
</feature>
<feature type="compositionally biased region" description="Basic and acidic residues" evidence="1">
    <location>
        <begin position="462"/>
        <end position="472"/>
    </location>
</feature>
<feature type="compositionally biased region" description="Polar residues" evidence="1">
    <location>
        <begin position="328"/>
        <end position="346"/>
    </location>
</feature>